<dbReference type="PROSITE" id="PS50292">
    <property type="entry name" value="PEROXIDASE_3"/>
    <property type="match status" value="1"/>
</dbReference>
<dbReference type="STRING" id="6689.A0A3R7MAS1"/>
<dbReference type="Proteomes" id="UP000283509">
    <property type="component" value="Unassembled WGS sequence"/>
</dbReference>
<dbReference type="InterPro" id="IPR019791">
    <property type="entry name" value="Haem_peroxidase_animal"/>
</dbReference>
<keyword evidence="4" id="KW-0325">Glycoprotein</keyword>
<keyword evidence="3" id="KW-0575">Peroxidase</keyword>
<reference evidence="5 6" key="2">
    <citation type="submission" date="2019-01" db="EMBL/GenBank/DDBJ databases">
        <title>The decoding of complex shrimp genome reveals the adaptation for benthos swimmer, frequently molting mechanism and breeding impact on genome.</title>
        <authorList>
            <person name="Sun Y."/>
            <person name="Gao Y."/>
            <person name="Yu Y."/>
        </authorList>
    </citation>
    <scope>NUCLEOTIDE SEQUENCE [LARGE SCALE GENOMIC DNA]</scope>
    <source>
        <tissue evidence="5">Muscle</tissue>
    </source>
</reference>
<dbReference type="EMBL" id="QCYY01002272">
    <property type="protein sequence ID" value="ROT71627.1"/>
    <property type="molecule type" value="Genomic_DNA"/>
</dbReference>
<keyword evidence="2" id="KW-0964">Secreted</keyword>
<proteinExistence type="predicted"/>
<dbReference type="PANTHER" id="PTHR11475">
    <property type="entry name" value="OXIDASE/PEROXIDASE"/>
    <property type="match status" value="1"/>
</dbReference>
<keyword evidence="3" id="KW-0560">Oxidoreductase</keyword>
<sequence length="170" mass="19075">MEKDRLEEHLYARKLQVEKDSAAYWHQKRLNITDKNAILELEHSGELVKEQCDAVRAGPRNCDRFSRYRSADGTCNNLKNPTWGATFTPHRRFAGQDYGDGVSSLRKATAGDALPNARLVSLAVSSRPGPPSTSFSYLHLSFGQFLDHDLVSRPWFQHPTAAPSRAAPRP</sequence>
<dbReference type="PANTHER" id="PTHR11475:SF4">
    <property type="entry name" value="CHORION PEROXIDASE"/>
    <property type="match status" value="1"/>
</dbReference>
<dbReference type="Gene3D" id="1.10.640.10">
    <property type="entry name" value="Haem peroxidase domain superfamily, animal type"/>
    <property type="match status" value="1"/>
</dbReference>
<dbReference type="GO" id="GO:0004601">
    <property type="term" value="F:peroxidase activity"/>
    <property type="evidence" value="ECO:0007669"/>
    <property type="project" value="UniProtKB-KW"/>
</dbReference>
<dbReference type="InterPro" id="IPR010255">
    <property type="entry name" value="Haem_peroxidase_sf"/>
</dbReference>
<dbReference type="GO" id="GO:0006979">
    <property type="term" value="P:response to oxidative stress"/>
    <property type="evidence" value="ECO:0007669"/>
    <property type="project" value="InterPro"/>
</dbReference>
<evidence type="ECO:0008006" key="7">
    <source>
        <dbReference type="Google" id="ProtNLM"/>
    </source>
</evidence>
<name>A0A3R7MAS1_PENVA</name>
<dbReference type="GO" id="GO:0005576">
    <property type="term" value="C:extracellular region"/>
    <property type="evidence" value="ECO:0007669"/>
    <property type="project" value="UniProtKB-SubCell"/>
</dbReference>
<evidence type="ECO:0000256" key="4">
    <source>
        <dbReference type="ARBA" id="ARBA00023180"/>
    </source>
</evidence>
<evidence type="ECO:0000313" key="5">
    <source>
        <dbReference type="EMBL" id="ROT71627.1"/>
    </source>
</evidence>
<comment type="caution">
    <text evidence="5">The sequence shown here is derived from an EMBL/GenBank/DDBJ whole genome shotgun (WGS) entry which is preliminary data.</text>
</comment>
<dbReference type="AlphaFoldDB" id="A0A3R7MAS1"/>
<accession>A0A3R7MAS1</accession>
<organism evidence="5 6">
    <name type="scientific">Penaeus vannamei</name>
    <name type="common">Whiteleg shrimp</name>
    <name type="synonym">Litopenaeus vannamei</name>
    <dbReference type="NCBI Taxonomy" id="6689"/>
    <lineage>
        <taxon>Eukaryota</taxon>
        <taxon>Metazoa</taxon>
        <taxon>Ecdysozoa</taxon>
        <taxon>Arthropoda</taxon>
        <taxon>Crustacea</taxon>
        <taxon>Multicrustacea</taxon>
        <taxon>Malacostraca</taxon>
        <taxon>Eumalacostraca</taxon>
        <taxon>Eucarida</taxon>
        <taxon>Decapoda</taxon>
        <taxon>Dendrobranchiata</taxon>
        <taxon>Penaeoidea</taxon>
        <taxon>Penaeidae</taxon>
        <taxon>Penaeus</taxon>
    </lineage>
</organism>
<protein>
    <recommendedName>
        <fullName evidence="7">Peroxidase</fullName>
    </recommendedName>
</protein>
<dbReference type="SUPFAM" id="SSF48113">
    <property type="entry name" value="Heme-dependent peroxidases"/>
    <property type="match status" value="1"/>
</dbReference>
<evidence type="ECO:0000256" key="1">
    <source>
        <dbReference type="ARBA" id="ARBA00004613"/>
    </source>
</evidence>
<dbReference type="Pfam" id="PF03098">
    <property type="entry name" value="An_peroxidase"/>
    <property type="match status" value="1"/>
</dbReference>
<keyword evidence="6" id="KW-1185">Reference proteome</keyword>
<reference evidence="5 6" key="1">
    <citation type="submission" date="2018-04" db="EMBL/GenBank/DDBJ databases">
        <authorList>
            <person name="Zhang X."/>
            <person name="Yuan J."/>
            <person name="Li F."/>
            <person name="Xiang J."/>
        </authorList>
    </citation>
    <scope>NUCLEOTIDE SEQUENCE [LARGE SCALE GENOMIC DNA]</scope>
    <source>
        <tissue evidence="5">Muscle</tissue>
    </source>
</reference>
<dbReference type="GO" id="GO:0020037">
    <property type="term" value="F:heme binding"/>
    <property type="evidence" value="ECO:0007669"/>
    <property type="project" value="InterPro"/>
</dbReference>
<dbReference type="InterPro" id="IPR037120">
    <property type="entry name" value="Haem_peroxidase_sf_animal"/>
</dbReference>
<evidence type="ECO:0000313" key="6">
    <source>
        <dbReference type="Proteomes" id="UP000283509"/>
    </source>
</evidence>
<gene>
    <name evidence="5" type="ORF">C7M84_010040</name>
</gene>
<comment type="subcellular location">
    <subcellularLocation>
        <location evidence="1">Secreted</location>
    </subcellularLocation>
</comment>
<evidence type="ECO:0000256" key="2">
    <source>
        <dbReference type="ARBA" id="ARBA00022525"/>
    </source>
</evidence>
<dbReference type="OrthoDB" id="823504at2759"/>
<evidence type="ECO:0000256" key="3">
    <source>
        <dbReference type="ARBA" id="ARBA00022559"/>
    </source>
</evidence>